<organism evidence="2 3">
    <name type="scientific">Limnothrix redekei LRLZ20PSL1</name>
    <dbReference type="NCBI Taxonomy" id="3112953"/>
    <lineage>
        <taxon>Bacteria</taxon>
        <taxon>Bacillati</taxon>
        <taxon>Cyanobacteriota</taxon>
        <taxon>Cyanophyceae</taxon>
        <taxon>Pseudanabaenales</taxon>
        <taxon>Pseudanabaenaceae</taxon>
        <taxon>Limnothrix</taxon>
    </lineage>
</organism>
<protein>
    <submittedName>
        <fullName evidence="2">Endonuclease NucS domain-containing protein</fullName>
    </submittedName>
</protein>
<reference evidence="3" key="1">
    <citation type="journal article" date="2024" name="Algal Res.">
        <title>Biochemical, toxicological and genomic investigation of a high-biomass producing Limnothrix strain isolated from Italian shallow drinking water reservoir.</title>
        <authorList>
            <person name="Simonazzi M."/>
            <person name="Shishido T.K."/>
            <person name="Delbaje E."/>
            <person name="Wahlsten M."/>
            <person name="Fewer D.P."/>
            <person name="Sivonen K."/>
            <person name="Pezzolesi L."/>
            <person name="Pistocchi R."/>
        </authorList>
    </citation>
    <scope>NUCLEOTIDE SEQUENCE [LARGE SCALE GENOMIC DNA]</scope>
    <source>
        <strain evidence="3">LRLZ20PSL1</strain>
    </source>
</reference>
<name>A0ABW7CE34_9CYAN</name>
<dbReference type="InterPro" id="IPR011856">
    <property type="entry name" value="tRNA_endonuc-like_dom_sf"/>
</dbReference>
<comment type="caution">
    <text evidence="2">The sequence shown here is derived from an EMBL/GenBank/DDBJ whole genome shotgun (WGS) entry which is preliminary data.</text>
</comment>
<evidence type="ECO:0000259" key="1">
    <source>
        <dbReference type="Pfam" id="PF01939"/>
    </source>
</evidence>
<feature type="domain" description="Endonuclease NucS C-terminal" evidence="1">
    <location>
        <begin position="38"/>
        <end position="94"/>
    </location>
</feature>
<dbReference type="Gene3D" id="3.40.1350.10">
    <property type="match status" value="1"/>
</dbReference>
<sequence>MPYSLSKVAKLKKIGSKWEFQSEANLEDFLYLCLDKMLGVTPLKRQFPIGGQFCDILAVDSDKRLLIVELKNQEDRYVVNQVSRYYDALLEEKPLADFVDYSKPIKILIISPVFHRDNLVDRRYSCLDIHFLTFDLSIESESLIFTLHNLENNESSSITVSYEQESQERLVQEPPRRLLKLLTDVAETERQFILNAREQILGFHHQMKEIPIGNNILYGSSKTRPCAELRYDESRKTPTLFLWLPHVTSRTMSARKIIARMKIWTNWLSVTSLGHVPKGNGRMVSYEEWRMGSVRPLNKLLPPKHFVERYFTDKDYRERFVEEGYKNRDLNPHYKSGLAMPIQGYLSLLRRKKKYHPCKT</sequence>
<evidence type="ECO:0000313" key="3">
    <source>
        <dbReference type="Proteomes" id="UP001604335"/>
    </source>
</evidence>
<gene>
    <name evidence="2" type="ORF">VPK24_12380</name>
</gene>
<accession>A0ABW7CE34</accession>
<dbReference type="Proteomes" id="UP001604335">
    <property type="component" value="Unassembled WGS sequence"/>
</dbReference>
<dbReference type="EMBL" id="JAZAQF010000074">
    <property type="protein sequence ID" value="MFG3818439.1"/>
    <property type="molecule type" value="Genomic_DNA"/>
</dbReference>
<proteinExistence type="predicted"/>
<dbReference type="InterPro" id="IPR048301">
    <property type="entry name" value="NucS_C"/>
</dbReference>
<keyword evidence="2" id="KW-0540">Nuclease</keyword>
<keyword evidence="2" id="KW-0378">Hydrolase</keyword>
<dbReference type="GO" id="GO:0004519">
    <property type="term" value="F:endonuclease activity"/>
    <property type="evidence" value="ECO:0007669"/>
    <property type="project" value="UniProtKB-KW"/>
</dbReference>
<keyword evidence="2" id="KW-0255">Endonuclease</keyword>
<evidence type="ECO:0000313" key="2">
    <source>
        <dbReference type="EMBL" id="MFG3818439.1"/>
    </source>
</evidence>
<dbReference type="RefSeq" id="WP_393013800.1">
    <property type="nucleotide sequence ID" value="NZ_JAZAQF010000074.1"/>
</dbReference>
<dbReference type="Pfam" id="PF01939">
    <property type="entry name" value="NucS_C"/>
    <property type="match status" value="1"/>
</dbReference>
<keyword evidence="3" id="KW-1185">Reference proteome</keyword>